<dbReference type="GeneID" id="70189012"/>
<evidence type="ECO:0000256" key="3">
    <source>
        <dbReference type="ARBA" id="ARBA00022448"/>
    </source>
</evidence>
<gene>
    <name evidence="14" type="ORF">B0I36DRAFT_367446</name>
</gene>
<evidence type="ECO:0000256" key="12">
    <source>
        <dbReference type="SAM" id="Phobius"/>
    </source>
</evidence>
<dbReference type="InterPro" id="IPR039261">
    <property type="entry name" value="FNR_nucleotide-bd"/>
</dbReference>
<keyword evidence="10" id="KW-0325">Glycoprotein</keyword>
<dbReference type="GO" id="GO:0006826">
    <property type="term" value="P:iron ion transport"/>
    <property type="evidence" value="ECO:0007669"/>
    <property type="project" value="TreeGrafter"/>
</dbReference>
<keyword evidence="6 12" id="KW-1133">Transmembrane helix</keyword>
<accession>A0A9P9BHX3</accession>
<organism evidence="14 15">
    <name type="scientific">Microdochium trichocladiopsis</name>
    <dbReference type="NCBI Taxonomy" id="1682393"/>
    <lineage>
        <taxon>Eukaryota</taxon>
        <taxon>Fungi</taxon>
        <taxon>Dikarya</taxon>
        <taxon>Ascomycota</taxon>
        <taxon>Pezizomycotina</taxon>
        <taxon>Sordariomycetes</taxon>
        <taxon>Xylariomycetidae</taxon>
        <taxon>Xylariales</taxon>
        <taxon>Microdochiaceae</taxon>
        <taxon>Microdochium</taxon>
    </lineage>
</organism>
<dbReference type="EMBL" id="JAGTJQ010000010">
    <property type="protein sequence ID" value="KAH7020980.1"/>
    <property type="molecule type" value="Genomic_DNA"/>
</dbReference>
<evidence type="ECO:0000256" key="10">
    <source>
        <dbReference type="ARBA" id="ARBA00023180"/>
    </source>
</evidence>
<evidence type="ECO:0000256" key="1">
    <source>
        <dbReference type="ARBA" id="ARBA00004141"/>
    </source>
</evidence>
<dbReference type="SFLD" id="SFLDG01168">
    <property type="entry name" value="Ferric_reductase_subgroup_(FRE"/>
    <property type="match status" value="1"/>
</dbReference>
<dbReference type="RefSeq" id="XP_046007181.1">
    <property type="nucleotide sequence ID" value="XM_046159466.1"/>
</dbReference>
<dbReference type="InterPro" id="IPR013121">
    <property type="entry name" value="Fe_red_NAD-bd_6"/>
</dbReference>
<dbReference type="GO" id="GO:0000293">
    <property type="term" value="F:ferric-chelate reductase activity"/>
    <property type="evidence" value="ECO:0007669"/>
    <property type="project" value="UniProtKB-ARBA"/>
</dbReference>
<evidence type="ECO:0000256" key="7">
    <source>
        <dbReference type="ARBA" id="ARBA00023002"/>
    </source>
</evidence>
<sequence length="847" mass="95014">MPSSHRHQRSGTRAAQPKSANRLAAASVLLLASSPHLVNTAAAATVYRDAPCFEACQTTLRSIRFTDAATPPAPPGLRPCEGRLAASSLFLCATEYCTVTERTAGLAFVNETCHRKTGAWLPPLSIIADYTDEDVARLHRFEREDLSGGKDLVFDEPVLPSETLLGLMHDTLAAWAAVWKKHLEYSLGLFVFWTAVIAIGLSYRFLGRWDRHKSTKRNGWIPLDDSEDEELGSSFKSSSRTSLPHQWIKRYITIPATFGQKSSQSFGWYTVPPRVQTLTLATFVVMNIAFCCHGYWVFPGNMYWADTRTQWLRYVADRTGIISFANFPLIWLFGMRNNLLMWLTGWDFGTYNNFHRWVARVSTVQAIVHSVAYTIQVFDSSGWDGFVAYFDEFFWWTGEIATILMSLLLGLSLFWFRRNTYELFLIIHIGFSVIILYTMWAHVTIFNGRFDPPIWTCCAIWVADRIMRMARTISFNPRFWSTIAEATYDSDANMVRVSVPASRSLYKPKPGTFYYLHVLNDKRFWESHPFTMAKLSVVAGASATTPAMSDEEDHLLASPKPAARSLGRRHKNSKCKDASTMKFLIRPYDSFTGRLRDSAAALSEMGPLGPVPTRLRVLIEGPYGHTQPFERYDNLLFVVGGSGIVVPLAYITQLLQSSPVQSEQSAQRGHRTRRPSAASIASHLSRHANSRTRAIRIIWAVRESALADSVLRDDFDQDVLADERLSIHVYVTKAQPHSDDILLQQQQQQHDEGGITSSVTDTATTSAPNVKILHGRPLVPAEIDDFAADFSHGSLAVVACGPGKMADDARRTVVDMQGGGGGGGLLNETKNLQKRRTVDYFEESFNW</sequence>
<protein>
    <submittedName>
        <fullName evidence="14">Ferric reductase like transmembrane component-domain-containing protein</fullName>
    </submittedName>
</protein>
<dbReference type="GO" id="GO:0006879">
    <property type="term" value="P:intracellular iron ion homeostasis"/>
    <property type="evidence" value="ECO:0007669"/>
    <property type="project" value="TreeGrafter"/>
</dbReference>
<evidence type="ECO:0000256" key="2">
    <source>
        <dbReference type="ARBA" id="ARBA00006278"/>
    </source>
</evidence>
<feature type="transmembrane region" description="Helical" evidence="12">
    <location>
        <begin position="278"/>
        <end position="298"/>
    </location>
</feature>
<comment type="caution">
    <text evidence="14">The sequence shown here is derived from an EMBL/GenBank/DDBJ whole genome shotgun (WGS) entry which is preliminary data.</text>
</comment>
<feature type="transmembrane region" description="Helical" evidence="12">
    <location>
        <begin position="423"/>
        <end position="443"/>
    </location>
</feature>
<dbReference type="Pfam" id="PF01794">
    <property type="entry name" value="Ferric_reduct"/>
    <property type="match status" value="1"/>
</dbReference>
<dbReference type="PANTHER" id="PTHR32361">
    <property type="entry name" value="FERRIC/CUPRIC REDUCTASE TRANSMEMBRANE COMPONENT"/>
    <property type="match status" value="1"/>
</dbReference>
<keyword evidence="8" id="KW-0406">Ion transport</keyword>
<comment type="similarity">
    <text evidence="2">Belongs to the ferric reductase (FRE) family.</text>
</comment>
<reference evidence="14" key="1">
    <citation type="journal article" date="2021" name="Nat. Commun.">
        <title>Genetic determinants of endophytism in the Arabidopsis root mycobiome.</title>
        <authorList>
            <person name="Mesny F."/>
            <person name="Miyauchi S."/>
            <person name="Thiergart T."/>
            <person name="Pickel B."/>
            <person name="Atanasova L."/>
            <person name="Karlsson M."/>
            <person name="Huettel B."/>
            <person name="Barry K.W."/>
            <person name="Haridas S."/>
            <person name="Chen C."/>
            <person name="Bauer D."/>
            <person name="Andreopoulos W."/>
            <person name="Pangilinan J."/>
            <person name="LaButti K."/>
            <person name="Riley R."/>
            <person name="Lipzen A."/>
            <person name="Clum A."/>
            <person name="Drula E."/>
            <person name="Henrissat B."/>
            <person name="Kohler A."/>
            <person name="Grigoriev I.V."/>
            <person name="Martin F.M."/>
            <person name="Hacquard S."/>
        </authorList>
    </citation>
    <scope>NUCLEOTIDE SEQUENCE</scope>
    <source>
        <strain evidence="14">MPI-CAGE-CH-0230</strain>
    </source>
</reference>
<dbReference type="OrthoDB" id="167398at2759"/>
<dbReference type="Proteomes" id="UP000756346">
    <property type="component" value="Unassembled WGS sequence"/>
</dbReference>
<dbReference type="SUPFAM" id="SSF52343">
    <property type="entry name" value="Ferredoxin reductase-like, C-terminal NADP-linked domain"/>
    <property type="match status" value="1"/>
</dbReference>
<dbReference type="PROSITE" id="PS51384">
    <property type="entry name" value="FAD_FR"/>
    <property type="match status" value="1"/>
</dbReference>
<dbReference type="InterPro" id="IPR013112">
    <property type="entry name" value="FAD-bd_8"/>
</dbReference>
<evidence type="ECO:0000256" key="4">
    <source>
        <dbReference type="ARBA" id="ARBA00022692"/>
    </source>
</evidence>
<name>A0A9P9BHX3_9PEZI</name>
<evidence type="ECO:0000313" key="15">
    <source>
        <dbReference type="Proteomes" id="UP000756346"/>
    </source>
</evidence>
<feature type="region of interest" description="Disordered" evidence="11">
    <location>
        <begin position="549"/>
        <end position="572"/>
    </location>
</feature>
<dbReference type="InterPro" id="IPR017927">
    <property type="entry name" value="FAD-bd_FR_type"/>
</dbReference>
<dbReference type="InterPro" id="IPR051410">
    <property type="entry name" value="Ferric/Cupric_Reductase"/>
</dbReference>
<keyword evidence="5" id="KW-0249">Electron transport</keyword>
<keyword evidence="3" id="KW-0813">Transport</keyword>
<feature type="transmembrane region" description="Helical" evidence="12">
    <location>
        <begin position="185"/>
        <end position="206"/>
    </location>
</feature>
<feature type="transmembrane region" description="Helical" evidence="12">
    <location>
        <begin position="357"/>
        <end position="378"/>
    </location>
</feature>
<dbReference type="PANTHER" id="PTHR32361:SF9">
    <property type="entry name" value="FERRIC REDUCTASE TRANSMEMBRANE COMPONENT 3-RELATED"/>
    <property type="match status" value="1"/>
</dbReference>
<feature type="domain" description="FAD-binding FR-type" evidence="13">
    <location>
        <begin position="476"/>
        <end position="629"/>
    </location>
</feature>
<dbReference type="GO" id="GO:0005886">
    <property type="term" value="C:plasma membrane"/>
    <property type="evidence" value="ECO:0007669"/>
    <property type="project" value="TreeGrafter"/>
</dbReference>
<feature type="transmembrane region" description="Helical" evidence="12">
    <location>
        <begin position="318"/>
        <end position="336"/>
    </location>
</feature>
<dbReference type="InterPro" id="IPR013130">
    <property type="entry name" value="Fe3_Rdtase_TM_dom"/>
</dbReference>
<keyword evidence="15" id="KW-1185">Reference proteome</keyword>
<dbReference type="AlphaFoldDB" id="A0A9P9BHX3"/>
<feature type="region of interest" description="Disordered" evidence="11">
    <location>
        <begin position="661"/>
        <end position="685"/>
    </location>
</feature>
<evidence type="ECO:0000313" key="14">
    <source>
        <dbReference type="EMBL" id="KAH7020980.1"/>
    </source>
</evidence>
<feature type="transmembrane region" description="Helical" evidence="12">
    <location>
        <begin position="393"/>
        <end position="416"/>
    </location>
</feature>
<evidence type="ECO:0000259" key="13">
    <source>
        <dbReference type="PROSITE" id="PS51384"/>
    </source>
</evidence>
<keyword evidence="9 12" id="KW-0472">Membrane</keyword>
<evidence type="ECO:0000256" key="8">
    <source>
        <dbReference type="ARBA" id="ARBA00023065"/>
    </source>
</evidence>
<evidence type="ECO:0000256" key="9">
    <source>
        <dbReference type="ARBA" id="ARBA00023136"/>
    </source>
</evidence>
<dbReference type="Gene3D" id="3.40.50.80">
    <property type="entry name" value="Nucleotide-binding domain of ferredoxin-NADP reductase (FNR) module"/>
    <property type="match status" value="1"/>
</dbReference>
<keyword evidence="4 12" id="KW-0812">Transmembrane</keyword>
<keyword evidence="7" id="KW-0560">Oxidoreductase</keyword>
<dbReference type="CDD" id="cd06186">
    <property type="entry name" value="NOX_Duox_like_FAD_NADP"/>
    <property type="match status" value="1"/>
</dbReference>
<evidence type="ECO:0000256" key="5">
    <source>
        <dbReference type="ARBA" id="ARBA00022982"/>
    </source>
</evidence>
<dbReference type="Pfam" id="PF08030">
    <property type="entry name" value="NAD_binding_6"/>
    <property type="match status" value="1"/>
</dbReference>
<proteinExistence type="inferred from homology"/>
<dbReference type="GO" id="GO:0015677">
    <property type="term" value="P:copper ion import"/>
    <property type="evidence" value="ECO:0007669"/>
    <property type="project" value="TreeGrafter"/>
</dbReference>
<evidence type="ECO:0000256" key="6">
    <source>
        <dbReference type="ARBA" id="ARBA00022989"/>
    </source>
</evidence>
<comment type="subcellular location">
    <subcellularLocation>
        <location evidence="1">Membrane</location>
        <topology evidence="1">Multi-pass membrane protein</topology>
    </subcellularLocation>
</comment>
<dbReference type="SFLD" id="SFLDS00052">
    <property type="entry name" value="Ferric_Reductase_Domain"/>
    <property type="match status" value="1"/>
</dbReference>
<dbReference type="Pfam" id="PF08022">
    <property type="entry name" value="FAD_binding_8"/>
    <property type="match status" value="1"/>
</dbReference>
<evidence type="ECO:0000256" key="11">
    <source>
        <dbReference type="SAM" id="MobiDB-lite"/>
    </source>
</evidence>